<protein>
    <recommendedName>
        <fullName evidence="3">Histone H1</fullName>
    </recommendedName>
</protein>
<evidence type="ECO:0000313" key="1">
    <source>
        <dbReference type="EMBL" id="RJO61107.1"/>
    </source>
</evidence>
<dbReference type="AlphaFoldDB" id="A0A419DDH0"/>
<gene>
    <name evidence="1" type="ORF">C4544_03710</name>
</gene>
<organism evidence="1 2">
    <name type="scientific">candidate division WS5 bacterium</name>
    <dbReference type="NCBI Taxonomy" id="2093353"/>
    <lineage>
        <taxon>Bacteria</taxon>
        <taxon>candidate division WS5</taxon>
    </lineage>
</organism>
<evidence type="ECO:0008006" key="3">
    <source>
        <dbReference type="Google" id="ProtNLM"/>
    </source>
</evidence>
<evidence type="ECO:0000313" key="2">
    <source>
        <dbReference type="Proteomes" id="UP000285655"/>
    </source>
</evidence>
<accession>A0A419DDH0</accession>
<proteinExistence type="predicted"/>
<sequence length="72" mass="7985">MEKKKRISDINILAKSIVSQTTEEPTKEKNPAAVALGRLGGLKGGKARAKKLSKKRRIEIAQKAAETRWTKK</sequence>
<name>A0A419DDH0_9BACT</name>
<comment type="caution">
    <text evidence="1">The sequence shown here is derived from an EMBL/GenBank/DDBJ whole genome shotgun (WGS) entry which is preliminary data.</text>
</comment>
<dbReference type="EMBL" id="QZJW01000030">
    <property type="protein sequence ID" value="RJO61107.1"/>
    <property type="molecule type" value="Genomic_DNA"/>
</dbReference>
<dbReference type="Proteomes" id="UP000285655">
    <property type="component" value="Unassembled WGS sequence"/>
</dbReference>
<reference evidence="1 2" key="1">
    <citation type="journal article" date="2017" name="ISME J.">
        <title>Energy and carbon metabolisms in a deep terrestrial subsurface fluid microbial community.</title>
        <authorList>
            <person name="Momper L."/>
            <person name="Jungbluth S.P."/>
            <person name="Lee M.D."/>
            <person name="Amend J.P."/>
        </authorList>
    </citation>
    <scope>NUCLEOTIDE SEQUENCE [LARGE SCALE GENOMIC DNA]</scope>
    <source>
        <strain evidence="1">SURF_29</strain>
    </source>
</reference>